<evidence type="ECO:0000313" key="2">
    <source>
        <dbReference type="Proteomes" id="UP000439917"/>
    </source>
</evidence>
<proteinExistence type="predicted"/>
<comment type="caution">
    <text evidence="1">The sequence shown here is derived from an EMBL/GenBank/DDBJ whole genome shotgun (WGS) entry which is preliminary data.</text>
</comment>
<reference evidence="1 2" key="1">
    <citation type="submission" date="2019-09" db="EMBL/GenBank/DDBJ databases">
        <title>Prevalence, distribution, and phylogeny of type two toxin-antitoxin genes possessed by Cronobacter species where C. sakazakii homologs follow sequence type lineages.</title>
        <authorList>
            <person name="Finkelstein S."/>
            <person name="Negrete F."/>
            <person name="Jang H."/>
            <person name="Gopinath G.R."/>
            <person name="Tall B.D."/>
        </authorList>
    </citation>
    <scope>NUCLEOTIDE SEQUENCE [LARGE SCALE GENOMIC DNA]</scope>
    <source>
        <strain evidence="1 2">MOD1_Comp4</strain>
    </source>
</reference>
<sequence length="53" mass="6148">MPRRSDMELAFRSAIVHERSGRRVVKTADFVQELLKVNWNLSMGNDSNLLIVF</sequence>
<evidence type="ECO:0000313" key="1">
    <source>
        <dbReference type="EMBL" id="KAB0874256.1"/>
    </source>
</evidence>
<feature type="non-terminal residue" evidence="1">
    <location>
        <position position="53"/>
    </location>
</feature>
<protein>
    <submittedName>
        <fullName evidence="1">DNA polymerase V</fullName>
    </submittedName>
</protein>
<dbReference type="EMBL" id="WAGF01000039">
    <property type="protein sequence ID" value="KAB0874256.1"/>
    <property type="molecule type" value="Genomic_DNA"/>
</dbReference>
<dbReference type="AlphaFoldDB" id="A0AAN5X1W5"/>
<name>A0AAN5X1W5_CROSK</name>
<organism evidence="1 2">
    <name type="scientific">Cronobacter sakazakii</name>
    <name type="common">Enterobacter sakazakii</name>
    <dbReference type="NCBI Taxonomy" id="28141"/>
    <lineage>
        <taxon>Bacteria</taxon>
        <taxon>Pseudomonadati</taxon>
        <taxon>Pseudomonadota</taxon>
        <taxon>Gammaproteobacteria</taxon>
        <taxon>Enterobacterales</taxon>
        <taxon>Enterobacteriaceae</taxon>
        <taxon>Cronobacter</taxon>
    </lineage>
</organism>
<gene>
    <name evidence="1" type="ORF">FZI38_23020</name>
</gene>
<accession>A0AAN5X1W5</accession>
<dbReference type="Proteomes" id="UP000439917">
    <property type="component" value="Unassembled WGS sequence"/>
</dbReference>